<proteinExistence type="predicted"/>
<name>A0A2I0A1Q2_9ASPA</name>
<evidence type="ECO:0000256" key="2">
    <source>
        <dbReference type="SAM" id="SignalP"/>
    </source>
</evidence>
<feature type="region of interest" description="Disordered" evidence="1">
    <location>
        <begin position="80"/>
        <end position="107"/>
    </location>
</feature>
<keyword evidence="2" id="KW-0732">Signal</keyword>
<protein>
    <submittedName>
        <fullName evidence="3">CLAVATA3/ESR (CLE)-related protein 21</fullName>
    </submittedName>
</protein>
<accession>A0A2I0A1Q2</accession>
<dbReference type="EMBL" id="KZ452038">
    <property type="protein sequence ID" value="PKA49481.1"/>
    <property type="molecule type" value="Genomic_DNA"/>
</dbReference>
<dbReference type="OrthoDB" id="786506at2759"/>
<reference evidence="3 4" key="1">
    <citation type="journal article" date="2017" name="Nature">
        <title>The Apostasia genome and the evolution of orchids.</title>
        <authorList>
            <person name="Zhang G.Q."/>
            <person name="Liu K.W."/>
            <person name="Li Z."/>
            <person name="Lohaus R."/>
            <person name="Hsiao Y.Y."/>
            <person name="Niu S.C."/>
            <person name="Wang J.Y."/>
            <person name="Lin Y.C."/>
            <person name="Xu Q."/>
            <person name="Chen L.J."/>
            <person name="Yoshida K."/>
            <person name="Fujiwara S."/>
            <person name="Wang Z.W."/>
            <person name="Zhang Y.Q."/>
            <person name="Mitsuda N."/>
            <person name="Wang M."/>
            <person name="Liu G.H."/>
            <person name="Pecoraro L."/>
            <person name="Huang H.X."/>
            <person name="Xiao X.J."/>
            <person name="Lin M."/>
            <person name="Wu X.Y."/>
            <person name="Wu W.L."/>
            <person name="Chen Y.Y."/>
            <person name="Chang S.B."/>
            <person name="Sakamoto S."/>
            <person name="Ohme-Takagi M."/>
            <person name="Yagi M."/>
            <person name="Zeng S.J."/>
            <person name="Shen C.Y."/>
            <person name="Yeh C.M."/>
            <person name="Luo Y.B."/>
            <person name="Tsai W.C."/>
            <person name="Van de Peer Y."/>
            <person name="Liu Z.J."/>
        </authorList>
    </citation>
    <scope>NUCLEOTIDE SEQUENCE [LARGE SCALE GENOMIC DNA]</scope>
    <source>
        <strain evidence="4">cv. Shenzhen</strain>
        <tissue evidence="3">Stem</tissue>
    </source>
</reference>
<keyword evidence="4" id="KW-1185">Reference proteome</keyword>
<gene>
    <name evidence="3" type="primary">CLE21</name>
    <name evidence="3" type="ORF">AXF42_Ash016670</name>
</gene>
<organism evidence="3 4">
    <name type="scientific">Apostasia shenzhenica</name>
    <dbReference type="NCBI Taxonomy" id="1088818"/>
    <lineage>
        <taxon>Eukaryota</taxon>
        <taxon>Viridiplantae</taxon>
        <taxon>Streptophyta</taxon>
        <taxon>Embryophyta</taxon>
        <taxon>Tracheophyta</taxon>
        <taxon>Spermatophyta</taxon>
        <taxon>Magnoliopsida</taxon>
        <taxon>Liliopsida</taxon>
        <taxon>Asparagales</taxon>
        <taxon>Orchidaceae</taxon>
        <taxon>Apostasioideae</taxon>
        <taxon>Apostasia</taxon>
    </lineage>
</organism>
<evidence type="ECO:0000313" key="4">
    <source>
        <dbReference type="Proteomes" id="UP000236161"/>
    </source>
</evidence>
<evidence type="ECO:0000313" key="3">
    <source>
        <dbReference type="EMBL" id="PKA49481.1"/>
    </source>
</evidence>
<sequence>MRMGWAPAAFVAILLLLSSPLPQTLARETAGKIAGGGNYKKKKASPAATAPLAEQSFHSGKANKRQCHHRFNCLAAGRRSGNISTNFDEDDDDKRAIPTGPNPLHNR</sequence>
<feature type="region of interest" description="Disordered" evidence="1">
    <location>
        <begin position="32"/>
        <end position="63"/>
    </location>
</feature>
<dbReference type="PANTHER" id="PTHR36705:SF10">
    <property type="entry name" value="CLAVATA3_ESR (CLE)-RELATED PROTEIN 19"/>
    <property type="match status" value="1"/>
</dbReference>
<evidence type="ECO:0000256" key="1">
    <source>
        <dbReference type="SAM" id="MobiDB-lite"/>
    </source>
</evidence>
<dbReference type="PANTHER" id="PTHR36705">
    <property type="entry name" value="CLAVATA3/ESR (CLE)-RELATED PROTEIN 20"/>
    <property type="match status" value="1"/>
</dbReference>
<feature type="signal peptide" evidence="2">
    <location>
        <begin position="1"/>
        <end position="26"/>
    </location>
</feature>
<dbReference type="AlphaFoldDB" id="A0A2I0A1Q2"/>
<dbReference type="Proteomes" id="UP000236161">
    <property type="component" value="Unassembled WGS sequence"/>
</dbReference>
<feature type="chain" id="PRO_5014145718" evidence="2">
    <location>
        <begin position="27"/>
        <end position="107"/>
    </location>
</feature>